<dbReference type="NCBIfam" id="TIGR01979">
    <property type="entry name" value="sufS"/>
    <property type="match status" value="1"/>
</dbReference>
<keyword evidence="11" id="KW-1185">Reference proteome</keyword>
<evidence type="ECO:0000256" key="6">
    <source>
        <dbReference type="ARBA" id="ARBA00050776"/>
    </source>
</evidence>
<dbReference type="PIRSF" id="PIRSF005572">
    <property type="entry name" value="NifS"/>
    <property type="match status" value="1"/>
</dbReference>
<name>A0ABZ0WA92_9BACT</name>
<comment type="function">
    <text evidence="2 8">Catalyzes the removal of elemental sulfur and selenium atoms from L-cysteine, L-cystine, L-selenocysteine, and L-selenocystine to produce L-alanine.</text>
</comment>
<dbReference type="EMBL" id="CP139960">
    <property type="protein sequence ID" value="WQD38462.1"/>
    <property type="molecule type" value="Genomic_DNA"/>
</dbReference>
<feature type="domain" description="Aminotransferase class V" evidence="9">
    <location>
        <begin position="34"/>
        <end position="403"/>
    </location>
</feature>
<comment type="catalytic activity">
    <reaction evidence="6 8">
        <text>(sulfur carrier)-H + L-cysteine = (sulfur carrier)-SH + L-alanine</text>
        <dbReference type="Rhea" id="RHEA:43892"/>
        <dbReference type="Rhea" id="RHEA-COMP:14737"/>
        <dbReference type="Rhea" id="RHEA-COMP:14739"/>
        <dbReference type="ChEBI" id="CHEBI:29917"/>
        <dbReference type="ChEBI" id="CHEBI:35235"/>
        <dbReference type="ChEBI" id="CHEBI:57972"/>
        <dbReference type="ChEBI" id="CHEBI:64428"/>
        <dbReference type="EC" id="2.8.1.7"/>
    </reaction>
</comment>
<dbReference type="InterPro" id="IPR010970">
    <property type="entry name" value="Cys_dSase_SufS"/>
</dbReference>
<comment type="similarity">
    <text evidence="3 8">Belongs to the class-V pyridoxal-phosphate-dependent aminotransferase family. Csd subfamily.</text>
</comment>
<dbReference type="CDD" id="cd06453">
    <property type="entry name" value="SufS_like"/>
    <property type="match status" value="1"/>
</dbReference>
<gene>
    <name evidence="10" type="ORF">U0035_22570</name>
</gene>
<dbReference type="PROSITE" id="PS00595">
    <property type="entry name" value="AA_TRANSFER_CLASS_5"/>
    <property type="match status" value="1"/>
</dbReference>
<evidence type="ECO:0000256" key="2">
    <source>
        <dbReference type="ARBA" id="ARBA00002824"/>
    </source>
</evidence>
<dbReference type="Gene3D" id="3.90.1150.10">
    <property type="entry name" value="Aspartate Aminotransferase, domain 1"/>
    <property type="match status" value="1"/>
</dbReference>
<reference evidence="10 11" key="1">
    <citation type="submission" date="2023-12" db="EMBL/GenBank/DDBJ databases">
        <title>Genome sequencing and assembly of bacterial species from a model synthetic community.</title>
        <authorList>
            <person name="Hogle S.L."/>
        </authorList>
    </citation>
    <scope>NUCLEOTIDE SEQUENCE [LARGE SCALE GENOMIC DNA]</scope>
    <source>
        <strain evidence="10 11">HAMBI_3031</strain>
    </source>
</reference>
<dbReference type="InterPro" id="IPR015422">
    <property type="entry name" value="PyrdxlP-dep_Trfase_small"/>
</dbReference>
<dbReference type="InterPro" id="IPR015424">
    <property type="entry name" value="PyrdxlP-dep_Trfase"/>
</dbReference>
<dbReference type="PANTHER" id="PTHR43586">
    <property type="entry name" value="CYSTEINE DESULFURASE"/>
    <property type="match status" value="1"/>
</dbReference>
<dbReference type="SUPFAM" id="SSF53383">
    <property type="entry name" value="PLP-dependent transferases"/>
    <property type="match status" value="1"/>
</dbReference>
<protein>
    <recommendedName>
        <fullName evidence="8">Cysteine desulfurase</fullName>
        <ecNumber evidence="8">2.8.1.7</ecNumber>
    </recommendedName>
</protein>
<evidence type="ECO:0000313" key="11">
    <source>
        <dbReference type="Proteomes" id="UP001325680"/>
    </source>
</evidence>
<evidence type="ECO:0000256" key="8">
    <source>
        <dbReference type="RuleBase" id="RU004506"/>
    </source>
</evidence>
<dbReference type="InterPro" id="IPR020578">
    <property type="entry name" value="Aminotrans_V_PyrdxlP_BS"/>
</dbReference>
<proteinExistence type="inferred from homology"/>
<dbReference type="InterPro" id="IPR000192">
    <property type="entry name" value="Aminotrans_V_dom"/>
</dbReference>
<dbReference type="RefSeq" id="WP_114791215.1">
    <property type="nucleotide sequence ID" value="NZ_CP139960.1"/>
</dbReference>
<evidence type="ECO:0000313" key="10">
    <source>
        <dbReference type="EMBL" id="WQD38462.1"/>
    </source>
</evidence>
<keyword evidence="5 8" id="KW-0663">Pyridoxal phosphate</keyword>
<comment type="cofactor">
    <cofactor evidence="1 7">
        <name>pyridoxal 5'-phosphate</name>
        <dbReference type="ChEBI" id="CHEBI:597326"/>
    </cofactor>
</comment>
<evidence type="ECO:0000256" key="1">
    <source>
        <dbReference type="ARBA" id="ARBA00001933"/>
    </source>
</evidence>
<evidence type="ECO:0000256" key="4">
    <source>
        <dbReference type="ARBA" id="ARBA00022679"/>
    </source>
</evidence>
<dbReference type="InterPro" id="IPR016454">
    <property type="entry name" value="Cysteine_dSase"/>
</dbReference>
<evidence type="ECO:0000256" key="3">
    <source>
        <dbReference type="ARBA" id="ARBA00010447"/>
    </source>
</evidence>
<dbReference type="GO" id="GO:0031071">
    <property type="term" value="F:cysteine desulfurase activity"/>
    <property type="evidence" value="ECO:0007669"/>
    <property type="project" value="UniProtKB-EC"/>
</dbReference>
<dbReference type="Proteomes" id="UP001325680">
    <property type="component" value="Chromosome"/>
</dbReference>
<keyword evidence="4 8" id="KW-0808">Transferase</keyword>
<organism evidence="10 11">
    <name type="scientific">Niabella yanshanensis</name>
    <dbReference type="NCBI Taxonomy" id="577386"/>
    <lineage>
        <taxon>Bacteria</taxon>
        <taxon>Pseudomonadati</taxon>
        <taxon>Bacteroidota</taxon>
        <taxon>Chitinophagia</taxon>
        <taxon>Chitinophagales</taxon>
        <taxon>Chitinophagaceae</taxon>
        <taxon>Niabella</taxon>
    </lineage>
</organism>
<accession>A0ABZ0WA92</accession>
<dbReference type="Pfam" id="PF00266">
    <property type="entry name" value="Aminotran_5"/>
    <property type="match status" value="1"/>
</dbReference>
<dbReference type="PANTHER" id="PTHR43586:SF8">
    <property type="entry name" value="CYSTEINE DESULFURASE 1, CHLOROPLASTIC"/>
    <property type="match status" value="1"/>
</dbReference>
<evidence type="ECO:0000256" key="5">
    <source>
        <dbReference type="ARBA" id="ARBA00022898"/>
    </source>
</evidence>
<dbReference type="Gene3D" id="3.40.640.10">
    <property type="entry name" value="Type I PLP-dependent aspartate aminotransferase-like (Major domain)"/>
    <property type="match status" value="1"/>
</dbReference>
<evidence type="ECO:0000256" key="7">
    <source>
        <dbReference type="RuleBase" id="RU004504"/>
    </source>
</evidence>
<evidence type="ECO:0000259" key="9">
    <source>
        <dbReference type="Pfam" id="PF00266"/>
    </source>
</evidence>
<sequence>METATINAIHTYDVAAIRKDFPILNREVKGHPLVYFDNAATSQKPQSVIDALVHYYSFNNANVHRGIHSLAEEATADFEATRDAVKDFINAASREEIIYTRGTTEGINLVAYTWARQNLKQGDEVIISGMEHHSNIVPWQIICEQNNAKLKVIPVNDKGELLMDEYSALLNDRTKLVAVNHVSNAMGTVNPVKEIIQLAHDKGAVVLIDGAQSAMHLDIDVQDLDCDFFAFSSHKLLGPTGMGILYGKKDLLNAMPVFAGGGEMIKEVTFEKTTYNELPYKFEAGTPNIADAIALKPAIDYINKVGKDNIRKHEDLLLNHATERLRAIDGLQIIGNNDHKVSVLSFVISGVHPQDVGILLDNKGIAVRTGHHCAEPLMNRFCVPGTIRASFALYNTIEEVDKLAEGLIKAVKILR</sequence>
<dbReference type="EC" id="2.8.1.7" evidence="8"/>
<dbReference type="InterPro" id="IPR015421">
    <property type="entry name" value="PyrdxlP-dep_Trfase_major"/>
</dbReference>